<dbReference type="InterPro" id="IPR033865">
    <property type="entry name" value="Ataxin-3"/>
</dbReference>
<dbReference type="OMA" id="YAQRELW"/>
<dbReference type="GO" id="GO:0005634">
    <property type="term" value="C:nucleus"/>
    <property type="evidence" value="ECO:0007669"/>
    <property type="project" value="UniProtKB-SubCell"/>
</dbReference>
<dbReference type="PANTHER" id="PTHR14159">
    <property type="entry name" value="ATAXIN-3-RELATED"/>
    <property type="match status" value="1"/>
</dbReference>
<feature type="region of interest" description="Disordered" evidence="11">
    <location>
        <begin position="250"/>
        <end position="296"/>
    </location>
</feature>
<feature type="compositionally biased region" description="Low complexity" evidence="11">
    <location>
        <begin position="108"/>
        <end position="121"/>
    </location>
</feature>
<evidence type="ECO:0000259" key="12">
    <source>
        <dbReference type="SMART" id="SM01246"/>
    </source>
</evidence>
<dbReference type="Gene3D" id="3.90.70.40">
    <property type="match status" value="1"/>
</dbReference>
<evidence type="ECO:0000256" key="1">
    <source>
        <dbReference type="ARBA" id="ARBA00000707"/>
    </source>
</evidence>
<evidence type="ECO:0000256" key="3">
    <source>
        <dbReference type="ARBA" id="ARBA00012759"/>
    </source>
</evidence>
<dbReference type="OrthoDB" id="10063692at2759"/>
<evidence type="ECO:0000313" key="13">
    <source>
        <dbReference type="EMBL" id="SJK97657.1"/>
    </source>
</evidence>
<dbReference type="InterPro" id="IPR003903">
    <property type="entry name" value="UIM_dom"/>
</dbReference>
<evidence type="ECO:0000256" key="10">
    <source>
        <dbReference type="ARBA" id="ARBA00023242"/>
    </source>
</evidence>
<feature type="region of interest" description="Disordered" evidence="11">
    <location>
        <begin position="108"/>
        <end position="128"/>
    </location>
</feature>
<gene>
    <name evidence="13" type="ORF">ARMOST_00910</name>
</gene>
<dbReference type="SMART" id="SM00726">
    <property type="entry name" value="UIM"/>
    <property type="match status" value="3"/>
</dbReference>
<dbReference type="EC" id="3.4.19.12" evidence="3"/>
<evidence type="ECO:0000256" key="6">
    <source>
        <dbReference type="ARBA" id="ARBA00022801"/>
    </source>
</evidence>
<keyword evidence="14" id="KW-1185">Reference proteome</keyword>
<dbReference type="GO" id="GO:0004843">
    <property type="term" value="F:cysteine-type deubiquitinase activity"/>
    <property type="evidence" value="ECO:0007669"/>
    <property type="project" value="UniProtKB-EC"/>
</dbReference>
<keyword evidence="9" id="KW-0804">Transcription</keyword>
<dbReference type="Pfam" id="PF02099">
    <property type="entry name" value="Josephin"/>
    <property type="match status" value="1"/>
</dbReference>
<keyword evidence="8" id="KW-0805">Transcription regulation</keyword>
<keyword evidence="6" id="KW-0378">Hydrolase</keyword>
<dbReference type="Proteomes" id="UP000219338">
    <property type="component" value="Unassembled WGS sequence"/>
</dbReference>
<evidence type="ECO:0000256" key="8">
    <source>
        <dbReference type="ARBA" id="ARBA00023015"/>
    </source>
</evidence>
<keyword evidence="7" id="KW-0788">Thiol protease</keyword>
<keyword evidence="10" id="KW-0539">Nucleus</keyword>
<dbReference type="GO" id="GO:0006508">
    <property type="term" value="P:proteolysis"/>
    <property type="evidence" value="ECO:0007669"/>
    <property type="project" value="UniProtKB-KW"/>
</dbReference>
<feature type="domain" description="Josephin" evidence="12">
    <location>
        <begin position="1"/>
        <end position="82"/>
    </location>
</feature>
<evidence type="ECO:0000256" key="5">
    <source>
        <dbReference type="ARBA" id="ARBA00022786"/>
    </source>
</evidence>
<dbReference type="EMBL" id="FUEG01000001">
    <property type="protein sequence ID" value="SJK97657.1"/>
    <property type="molecule type" value="Genomic_DNA"/>
</dbReference>
<evidence type="ECO:0000256" key="2">
    <source>
        <dbReference type="ARBA" id="ARBA00004123"/>
    </source>
</evidence>
<protein>
    <recommendedName>
        <fullName evidence="3">ubiquitinyl hydrolase 1</fullName>
        <ecNumber evidence="3">3.4.19.12</ecNumber>
    </recommendedName>
</protein>
<comment type="catalytic activity">
    <reaction evidence="1">
        <text>Thiol-dependent hydrolysis of ester, thioester, amide, peptide and isopeptide bonds formed by the C-terminal Gly of ubiquitin (a 76-residue protein attached to proteins as an intracellular targeting signal).</text>
        <dbReference type="EC" id="3.4.19.12"/>
    </reaction>
</comment>
<dbReference type="InterPro" id="IPR006155">
    <property type="entry name" value="Josephin"/>
</dbReference>
<keyword evidence="5" id="KW-0833">Ubl conjugation pathway</keyword>
<dbReference type="AlphaFoldDB" id="A0A284QMF1"/>
<feature type="compositionally biased region" description="Polar residues" evidence="11">
    <location>
        <begin position="339"/>
        <end position="360"/>
    </location>
</feature>
<evidence type="ECO:0000256" key="11">
    <source>
        <dbReference type="SAM" id="MobiDB-lite"/>
    </source>
</evidence>
<evidence type="ECO:0000313" key="14">
    <source>
        <dbReference type="Proteomes" id="UP000219338"/>
    </source>
</evidence>
<dbReference type="SMART" id="SM01246">
    <property type="entry name" value="Josephin"/>
    <property type="match status" value="1"/>
</dbReference>
<accession>A0A284QMF1</accession>
<dbReference type="GO" id="GO:0016579">
    <property type="term" value="P:protein deubiquitination"/>
    <property type="evidence" value="ECO:0007669"/>
    <property type="project" value="InterPro"/>
</dbReference>
<feature type="compositionally biased region" description="Basic and acidic residues" evidence="11">
    <location>
        <begin position="250"/>
        <end position="260"/>
    </location>
</feature>
<feature type="region of interest" description="Disordered" evidence="11">
    <location>
        <begin position="311"/>
        <end position="399"/>
    </location>
</feature>
<evidence type="ECO:0000256" key="7">
    <source>
        <dbReference type="ARBA" id="ARBA00022807"/>
    </source>
</evidence>
<organism evidence="13 14">
    <name type="scientific">Armillaria ostoyae</name>
    <name type="common">Armillaria root rot fungus</name>
    <dbReference type="NCBI Taxonomy" id="47428"/>
    <lineage>
        <taxon>Eukaryota</taxon>
        <taxon>Fungi</taxon>
        <taxon>Dikarya</taxon>
        <taxon>Basidiomycota</taxon>
        <taxon>Agaricomycotina</taxon>
        <taxon>Agaricomycetes</taxon>
        <taxon>Agaricomycetidae</taxon>
        <taxon>Agaricales</taxon>
        <taxon>Marasmiineae</taxon>
        <taxon>Physalacriaceae</taxon>
        <taxon>Armillaria</taxon>
    </lineage>
</organism>
<comment type="subcellular location">
    <subcellularLocation>
        <location evidence="2">Nucleus</location>
    </subcellularLocation>
</comment>
<dbReference type="PROSITE" id="PS50330">
    <property type="entry name" value="UIM"/>
    <property type="match status" value="1"/>
</dbReference>
<feature type="region of interest" description="Disordered" evidence="11">
    <location>
        <begin position="153"/>
        <end position="197"/>
    </location>
</feature>
<evidence type="ECO:0000256" key="4">
    <source>
        <dbReference type="ARBA" id="ARBA00022670"/>
    </source>
</evidence>
<name>A0A284QMF1_ARMOS</name>
<proteinExistence type="predicted"/>
<evidence type="ECO:0000256" key="9">
    <source>
        <dbReference type="ARBA" id="ARBA00023163"/>
    </source>
</evidence>
<dbReference type="PANTHER" id="PTHR14159:SF0">
    <property type="entry name" value="ATAXIN-3-RELATED"/>
    <property type="match status" value="1"/>
</dbReference>
<feature type="compositionally biased region" description="Basic residues" evidence="11">
    <location>
        <begin position="390"/>
        <end position="399"/>
    </location>
</feature>
<reference evidence="14" key="1">
    <citation type="journal article" date="2017" name="Nat. Ecol. Evol.">
        <title>Genome expansion and lineage-specific genetic innovations in the forest pathogenic fungi Armillaria.</title>
        <authorList>
            <person name="Sipos G."/>
            <person name="Prasanna A.N."/>
            <person name="Walter M.C."/>
            <person name="O'Connor E."/>
            <person name="Balint B."/>
            <person name="Krizsan K."/>
            <person name="Kiss B."/>
            <person name="Hess J."/>
            <person name="Varga T."/>
            <person name="Slot J."/>
            <person name="Riley R."/>
            <person name="Boka B."/>
            <person name="Rigling D."/>
            <person name="Barry K."/>
            <person name="Lee J."/>
            <person name="Mihaltcheva S."/>
            <person name="LaButti K."/>
            <person name="Lipzen A."/>
            <person name="Waldron R."/>
            <person name="Moloney N.M."/>
            <person name="Sperisen C."/>
            <person name="Kredics L."/>
            <person name="Vagvoelgyi C."/>
            <person name="Patrignani A."/>
            <person name="Fitzpatrick D."/>
            <person name="Nagy I."/>
            <person name="Doyle S."/>
            <person name="Anderson J.B."/>
            <person name="Grigoriev I.V."/>
            <person name="Gueldener U."/>
            <person name="Muensterkoetter M."/>
            <person name="Nagy L.G."/>
        </authorList>
    </citation>
    <scope>NUCLEOTIDE SEQUENCE [LARGE SCALE GENOMIC DNA]</scope>
    <source>
        <strain evidence="14">C18/9</strain>
    </source>
</reference>
<keyword evidence="4" id="KW-0645">Protease</keyword>
<feature type="compositionally biased region" description="Polar residues" evidence="11">
    <location>
        <begin position="186"/>
        <end position="195"/>
    </location>
</feature>
<dbReference type="STRING" id="47428.A0A284QMF1"/>
<sequence length="399" mass="43408">MPSLHRIYSTQLAFILNYQQHWYTLRRFGPASPVLAEDSGIGHWFDLNSLLPEPRWVSKTFLGMVLQQAEADGYSVFVVTQTNPSAPLGLPRVDADDLATIVSESGVSGRSLSSSYTTGTSHPTAATSHDFEGLEDEDYDLQAALQASLMAGSSSDYPMMNFNPPALSRSDMPLPRGSWSPMDHSSGGQTPTDTSLDPVAASMARNQQLLQRMTAEQQYAQRELWGEGHTGRQDDNDDDELRRAIAESEAMARAEGHGRSEDEEVEDNIEDHASSTVLPNFGQPALVSRGSGDRVYDDDDAELQAALKESLTQVPDGWVTPEAFQEPSPRPSAPVAAPTTINPHQPTSSTLTDMQDVESTQSDDGDSTVASSEPAEAPSQEAVSIEEMRRRRLAKFGGH</sequence>